<name>A0ABM1B7K3_LIMPO</name>
<keyword evidence="2" id="KW-0479">Metal-binding</keyword>
<keyword evidence="1" id="KW-0819">tRNA processing</keyword>
<dbReference type="InterPro" id="IPR007175">
    <property type="entry name" value="Rpr2/Snm1/Rpp21"/>
</dbReference>
<dbReference type="PANTHER" id="PTHR14742:SF0">
    <property type="entry name" value="RIBONUCLEASE P PROTEIN SUBUNIT P21"/>
    <property type="match status" value="1"/>
</dbReference>
<dbReference type="GeneID" id="106461166"/>
<gene>
    <name evidence="6" type="primary">LOC106461166</name>
</gene>
<comment type="similarity">
    <text evidence="4">Belongs to the eukaryotic/archaeal RNase P protein component 4 family.</text>
</comment>
<dbReference type="Gene3D" id="6.20.50.20">
    <property type="match status" value="1"/>
</dbReference>
<dbReference type="PANTHER" id="PTHR14742">
    <property type="entry name" value="RIBONUCLEASE P SUBUNIT P21"/>
    <property type="match status" value="1"/>
</dbReference>
<evidence type="ECO:0000256" key="4">
    <source>
        <dbReference type="ARBA" id="ARBA00038402"/>
    </source>
</evidence>
<dbReference type="RefSeq" id="XP_013776413.1">
    <property type="nucleotide sequence ID" value="XM_013920959.2"/>
</dbReference>
<reference evidence="6" key="1">
    <citation type="submission" date="2025-08" db="UniProtKB">
        <authorList>
            <consortium name="RefSeq"/>
        </authorList>
    </citation>
    <scope>IDENTIFICATION</scope>
    <source>
        <tissue evidence="6">Muscle</tissue>
    </source>
</reference>
<protein>
    <submittedName>
        <fullName evidence="6">Ribonuclease P protein subunit p21-like isoform X1</fullName>
    </submittedName>
</protein>
<keyword evidence="3" id="KW-0862">Zinc</keyword>
<sequence>MGKGKDIDVFLRMNFLYQVMHKTIAKLPENLGLLYYYGFTLQMISQRTTSKLDHNIKSSICKRCSVLLYPGLTSIVRLKRKRSKHRVVTCLLCGTRKRFLCRPDYQVWYDKPGT</sequence>
<organism evidence="5 6">
    <name type="scientific">Limulus polyphemus</name>
    <name type="common">Atlantic horseshoe crab</name>
    <dbReference type="NCBI Taxonomy" id="6850"/>
    <lineage>
        <taxon>Eukaryota</taxon>
        <taxon>Metazoa</taxon>
        <taxon>Ecdysozoa</taxon>
        <taxon>Arthropoda</taxon>
        <taxon>Chelicerata</taxon>
        <taxon>Merostomata</taxon>
        <taxon>Xiphosura</taxon>
        <taxon>Limulidae</taxon>
        <taxon>Limulus</taxon>
    </lineage>
</organism>
<evidence type="ECO:0000256" key="1">
    <source>
        <dbReference type="ARBA" id="ARBA00022694"/>
    </source>
</evidence>
<evidence type="ECO:0000313" key="5">
    <source>
        <dbReference type="Proteomes" id="UP000694941"/>
    </source>
</evidence>
<evidence type="ECO:0000256" key="3">
    <source>
        <dbReference type="ARBA" id="ARBA00022833"/>
    </source>
</evidence>
<accession>A0ABM1B7K3</accession>
<keyword evidence="5" id="KW-1185">Reference proteome</keyword>
<dbReference type="Pfam" id="PF04032">
    <property type="entry name" value="Rpr2"/>
    <property type="match status" value="1"/>
</dbReference>
<evidence type="ECO:0000313" key="6">
    <source>
        <dbReference type="RefSeq" id="XP_013776413.1"/>
    </source>
</evidence>
<dbReference type="Proteomes" id="UP000694941">
    <property type="component" value="Unplaced"/>
</dbReference>
<evidence type="ECO:0000256" key="2">
    <source>
        <dbReference type="ARBA" id="ARBA00022723"/>
    </source>
</evidence>
<proteinExistence type="inferred from homology"/>